<proteinExistence type="inferred from homology"/>
<feature type="site" description="Stabilizes the basic form of H active site to accept a proton" evidence="8">
    <location>
        <position position="87"/>
    </location>
</feature>
<protein>
    <recommendedName>
        <fullName evidence="7 8">Peptidyl-tRNA hydrolase</fullName>
        <shortName evidence="8">Pth</shortName>
        <ecNumber evidence="1 8">3.1.1.29</ecNumber>
    </recommendedName>
</protein>
<keyword evidence="2 8" id="KW-0820">tRNA-binding</keyword>
<dbReference type="GO" id="GO:0005737">
    <property type="term" value="C:cytoplasm"/>
    <property type="evidence" value="ECO:0007669"/>
    <property type="project" value="UniProtKB-SubCell"/>
</dbReference>
<comment type="subunit">
    <text evidence="8">Monomer.</text>
</comment>
<dbReference type="InterPro" id="IPR001328">
    <property type="entry name" value="Pept_tRNA_hydro"/>
</dbReference>
<dbReference type="AlphaFoldDB" id="A0AB32XDH8"/>
<dbReference type="GO" id="GO:0072344">
    <property type="term" value="P:rescue of stalled ribosome"/>
    <property type="evidence" value="ECO:0007669"/>
    <property type="project" value="UniProtKB-UniRule"/>
</dbReference>
<feature type="binding site" evidence="8">
    <location>
        <position position="60"/>
    </location>
    <ligand>
        <name>tRNA</name>
        <dbReference type="ChEBI" id="CHEBI:17843"/>
    </ligand>
</feature>
<comment type="subcellular location">
    <subcellularLocation>
        <location evidence="8">Cytoplasm</location>
    </subcellularLocation>
</comment>
<organism evidence="11 12">
    <name type="scientific">Mycoplasmopsis fermentans (strain M64)</name>
    <name type="common">Mycoplasma fermentans</name>
    <dbReference type="NCBI Taxonomy" id="943945"/>
    <lineage>
        <taxon>Bacteria</taxon>
        <taxon>Bacillati</taxon>
        <taxon>Mycoplasmatota</taxon>
        <taxon>Mycoplasmoidales</taxon>
        <taxon>Metamycoplasmataceae</taxon>
        <taxon>Mycoplasmopsis</taxon>
    </lineage>
</organism>
<dbReference type="InterPro" id="IPR018171">
    <property type="entry name" value="Pept_tRNA_hydro_CS"/>
</dbReference>
<evidence type="ECO:0000256" key="2">
    <source>
        <dbReference type="ARBA" id="ARBA00022555"/>
    </source>
</evidence>
<evidence type="ECO:0000256" key="5">
    <source>
        <dbReference type="ARBA" id="ARBA00038063"/>
    </source>
</evidence>
<evidence type="ECO:0000256" key="9">
    <source>
        <dbReference type="RuleBase" id="RU000673"/>
    </source>
</evidence>
<comment type="function">
    <text evidence="8">Hydrolyzes ribosome-free peptidyl-tRNAs (with 1 or more amino acids incorporated), which drop off the ribosome during protein synthesis, or as a result of ribosome stalling.</text>
</comment>
<dbReference type="PANTHER" id="PTHR17224">
    <property type="entry name" value="PEPTIDYL-TRNA HYDROLASE"/>
    <property type="match status" value="1"/>
</dbReference>
<feature type="binding site" evidence="8">
    <location>
        <position position="108"/>
    </location>
    <ligand>
        <name>tRNA</name>
        <dbReference type="ChEBI" id="CHEBI:17843"/>
    </ligand>
</feature>
<feature type="binding site" evidence="8">
    <location>
        <position position="62"/>
    </location>
    <ligand>
        <name>tRNA</name>
        <dbReference type="ChEBI" id="CHEBI:17843"/>
    </ligand>
</feature>
<dbReference type="GO" id="GO:0004045">
    <property type="term" value="F:peptidyl-tRNA hydrolase activity"/>
    <property type="evidence" value="ECO:0007669"/>
    <property type="project" value="UniProtKB-UniRule"/>
</dbReference>
<evidence type="ECO:0000256" key="10">
    <source>
        <dbReference type="RuleBase" id="RU004320"/>
    </source>
</evidence>
<dbReference type="FunFam" id="3.40.50.1470:FF:000001">
    <property type="entry name" value="Peptidyl-tRNA hydrolase"/>
    <property type="match status" value="1"/>
</dbReference>
<dbReference type="Proteomes" id="UP000007473">
    <property type="component" value="Chromosome"/>
</dbReference>
<dbReference type="CDD" id="cd00462">
    <property type="entry name" value="PTH"/>
    <property type="match status" value="1"/>
</dbReference>
<comment type="function">
    <text evidence="8">Catalyzes the release of premature peptidyl moieties from peptidyl-tRNA molecules trapped in stalled 50S ribosomal subunits, and thus maintains levels of free tRNAs and 50S ribosomes.</text>
</comment>
<gene>
    <name evidence="8 11" type="primary">pth</name>
    <name evidence="11" type="ordered locus">MfeM64YM_1062</name>
</gene>
<dbReference type="PROSITE" id="PS01195">
    <property type="entry name" value="PEPT_TRNA_HYDROL_1"/>
    <property type="match status" value="1"/>
</dbReference>
<feature type="site" description="Discriminates between blocked and unblocked aminoacyl-tRNA" evidence="8">
    <location>
        <position position="9"/>
    </location>
</feature>
<evidence type="ECO:0000256" key="7">
    <source>
        <dbReference type="ARBA" id="ARBA00050038"/>
    </source>
</evidence>
<keyword evidence="4 8" id="KW-0694">RNA-binding</keyword>
<dbReference type="SUPFAM" id="SSF53178">
    <property type="entry name" value="Peptidyl-tRNA hydrolase-like"/>
    <property type="match status" value="1"/>
</dbReference>
<dbReference type="HAMAP" id="MF_00083">
    <property type="entry name" value="Pept_tRNA_hydro_bact"/>
    <property type="match status" value="1"/>
</dbReference>
<comment type="similarity">
    <text evidence="5 8 10">Belongs to the PTH family.</text>
</comment>
<evidence type="ECO:0000256" key="1">
    <source>
        <dbReference type="ARBA" id="ARBA00013260"/>
    </source>
</evidence>
<evidence type="ECO:0000313" key="12">
    <source>
        <dbReference type="Proteomes" id="UP000007473"/>
    </source>
</evidence>
<evidence type="ECO:0000256" key="3">
    <source>
        <dbReference type="ARBA" id="ARBA00022801"/>
    </source>
</evidence>
<dbReference type="EC" id="3.1.1.29" evidence="1 8"/>
<feature type="active site" description="Proton acceptor" evidence="8">
    <location>
        <position position="19"/>
    </location>
</feature>
<dbReference type="KEGG" id="mfm:MfeM64YM_1062"/>
<evidence type="ECO:0000256" key="6">
    <source>
        <dbReference type="ARBA" id="ARBA00048707"/>
    </source>
</evidence>
<evidence type="ECO:0000256" key="8">
    <source>
        <dbReference type="HAMAP-Rule" id="MF_00083"/>
    </source>
</evidence>
<feature type="binding site" evidence="8">
    <location>
        <position position="14"/>
    </location>
    <ligand>
        <name>tRNA</name>
        <dbReference type="ChEBI" id="CHEBI:17843"/>
    </ligand>
</feature>
<accession>A0AB32XDH8</accession>
<evidence type="ECO:0000313" key="11">
    <source>
        <dbReference type="EMBL" id="ADV35057.1"/>
    </source>
</evidence>
<dbReference type="GO" id="GO:0000049">
    <property type="term" value="F:tRNA binding"/>
    <property type="evidence" value="ECO:0007669"/>
    <property type="project" value="UniProtKB-UniRule"/>
</dbReference>
<keyword evidence="8" id="KW-0963">Cytoplasm</keyword>
<evidence type="ECO:0000256" key="4">
    <source>
        <dbReference type="ARBA" id="ARBA00022884"/>
    </source>
</evidence>
<keyword evidence="3 8" id="KW-0378">Hydrolase</keyword>
<dbReference type="InterPro" id="IPR036416">
    <property type="entry name" value="Pept_tRNA_hydro_sf"/>
</dbReference>
<dbReference type="Pfam" id="PF01195">
    <property type="entry name" value="Pept_tRNA_hydro"/>
    <property type="match status" value="1"/>
</dbReference>
<dbReference type="RefSeq" id="WP_013527204.1">
    <property type="nucleotide sequence ID" value="NC_014921.1"/>
</dbReference>
<dbReference type="PANTHER" id="PTHR17224:SF1">
    <property type="entry name" value="PEPTIDYL-TRNA HYDROLASE"/>
    <property type="match status" value="1"/>
</dbReference>
<dbReference type="NCBIfam" id="TIGR00447">
    <property type="entry name" value="pth"/>
    <property type="match status" value="1"/>
</dbReference>
<dbReference type="GO" id="GO:0006515">
    <property type="term" value="P:protein quality control for misfolded or incompletely synthesized proteins"/>
    <property type="evidence" value="ECO:0007669"/>
    <property type="project" value="UniProtKB-UniRule"/>
</dbReference>
<dbReference type="EMBL" id="CP002458">
    <property type="protein sequence ID" value="ADV35057.1"/>
    <property type="molecule type" value="Genomic_DNA"/>
</dbReference>
<sequence>MKLIVGLGNPGNQYRFTKHNIGFLTVDKICANFNLTLTKEKFNGFYAKTEDFILAKPTTYMNNSGEFVQAIASFYKIDPSDILIIHDEKDYEIGQAAIKVGGSSAGHNGVQSIINALRSNEFKRLRIGIGRDPKMELKDYVLSNFTSDQMLVVEQVLNVAAQAAISFVYNDIKIVMNNFNVFRKGK</sequence>
<dbReference type="Gene3D" id="3.40.50.1470">
    <property type="entry name" value="Peptidyl-tRNA hydrolase"/>
    <property type="match status" value="1"/>
</dbReference>
<name>A0AB32XDH8_MYCFM</name>
<reference evidence="11 12" key="1">
    <citation type="journal article" date="2011" name="J. Bacteriol.">
        <title>Genome sequence of the repetitive-sequence-rich Mycoplasma fermentans strain M64.</title>
        <authorList>
            <person name="Shu H.W."/>
            <person name="Liu T.T."/>
            <person name="Chang H.Y."/>
            <person name="Liu Y.M."/>
            <person name="Wu K.M."/>
            <person name="Shu H.Y."/>
            <person name="Tsai S.F."/>
            <person name="Hsiao K.J."/>
            <person name="Hu W.S."/>
            <person name="Ng W.V."/>
        </authorList>
    </citation>
    <scope>NUCLEOTIDE SEQUENCE [LARGE SCALE GENOMIC DNA]</scope>
    <source>
        <strain evidence="11 12">M64</strain>
    </source>
</reference>
<comment type="catalytic activity">
    <reaction evidence="6 8 9">
        <text>an N-acyl-L-alpha-aminoacyl-tRNA + H2O = an N-acyl-L-amino acid + a tRNA + H(+)</text>
        <dbReference type="Rhea" id="RHEA:54448"/>
        <dbReference type="Rhea" id="RHEA-COMP:10123"/>
        <dbReference type="Rhea" id="RHEA-COMP:13883"/>
        <dbReference type="ChEBI" id="CHEBI:15377"/>
        <dbReference type="ChEBI" id="CHEBI:15378"/>
        <dbReference type="ChEBI" id="CHEBI:59874"/>
        <dbReference type="ChEBI" id="CHEBI:78442"/>
        <dbReference type="ChEBI" id="CHEBI:138191"/>
        <dbReference type="EC" id="3.1.1.29"/>
    </reaction>
</comment>